<gene>
    <name evidence="4" type="ORF">QC761_210720</name>
</gene>
<dbReference type="PANTHER" id="PTHR44051">
    <property type="entry name" value="GLUTATHIONE S-TRANSFERASE-RELATED"/>
    <property type="match status" value="1"/>
</dbReference>
<reference evidence="4 5" key="1">
    <citation type="journal article" date="2023" name="bioRxiv">
        <title>High-quality genome assemblies of four members of thePodospora anserinaspecies complex.</title>
        <authorList>
            <person name="Ament-Velasquez S.L."/>
            <person name="Vogan A.A."/>
            <person name="Wallerman O."/>
            <person name="Hartmann F."/>
            <person name="Gautier V."/>
            <person name="Silar P."/>
            <person name="Giraud T."/>
            <person name="Johannesson H."/>
        </authorList>
    </citation>
    <scope>NUCLEOTIDE SEQUENCE [LARGE SCALE GENOMIC DNA]</scope>
    <source>
        <strain evidence="4 5">CBS 112042</strain>
    </source>
</reference>
<feature type="domain" description="GST N-terminal" evidence="3">
    <location>
        <begin position="4"/>
        <end position="94"/>
    </location>
</feature>
<dbReference type="PROSITE" id="PS50404">
    <property type="entry name" value="GST_NTER"/>
    <property type="match status" value="1"/>
</dbReference>
<dbReference type="RefSeq" id="XP_062735440.1">
    <property type="nucleotide sequence ID" value="XM_062876808.1"/>
</dbReference>
<evidence type="ECO:0000259" key="3">
    <source>
        <dbReference type="PROSITE" id="PS50404"/>
    </source>
</evidence>
<protein>
    <recommendedName>
        <fullName evidence="3">GST N-terminal domain-containing protein</fullName>
    </recommendedName>
</protein>
<keyword evidence="5" id="KW-1185">Reference proteome</keyword>
<evidence type="ECO:0000256" key="2">
    <source>
        <dbReference type="SAM" id="MobiDB-lite"/>
    </source>
</evidence>
<dbReference type="CDD" id="cd03194">
    <property type="entry name" value="GST_C_3"/>
    <property type="match status" value="1"/>
</dbReference>
<dbReference type="EMBL" id="JAFFGZ010000004">
    <property type="protein sequence ID" value="KAK4646464.1"/>
    <property type="molecule type" value="Genomic_DNA"/>
</dbReference>
<dbReference type="SUPFAM" id="SSF47616">
    <property type="entry name" value="GST C-terminal domain-like"/>
    <property type="match status" value="1"/>
</dbReference>
<dbReference type="Gene3D" id="1.20.1050.10">
    <property type="match status" value="1"/>
</dbReference>
<name>A0ABR0FTU9_9PEZI</name>
<dbReference type="InterPro" id="IPR036249">
    <property type="entry name" value="Thioredoxin-like_sf"/>
</dbReference>
<feature type="region of interest" description="Disordered" evidence="2">
    <location>
        <begin position="225"/>
        <end position="256"/>
    </location>
</feature>
<comment type="similarity">
    <text evidence="1">Belongs to the GST superfamily.</text>
</comment>
<dbReference type="SUPFAM" id="SSF52833">
    <property type="entry name" value="Thioredoxin-like"/>
    <property type="match status" value="1"/>
</dbReference>
<sequence length="256" mass="28874">MSSYHLHITNKNYSSWSLRPWLLMKELSLPFEEHLHPLAPGSGYRQPQWKSFSPVCHVPCLHYHHPPSGSSDPIILWESLAIVEFLHEQFPNSRIYPDSLPARAWARSAVAEMHAGFGSIRQEMGMNVSIRVELSDEAFNEGLVKDLRRINEVWEEGLAKFGGPFLAGGEFGAVDAFFAPVVLRLGSYLGAAERFLGERAKGYMERINGLEGVREWVAAGVKEKERHEAHEVESLEGPGRKLVRDLREEEQSSGRA</sequence>
<proteinExistence type="inferred from homology"/>
<evidence type="ECO:0000256" key="1">
    <source>
        <dbReference type="ARBA" id="ARBA00007409"/>
    </source>
</evidence>
<dbReference type="SFLD" id="SFLDS00019">
    <property type="entry name" value="Glutathione_Transferase_(cytos"/>
    <property type="match status" value="1"/>
</dbReference>
<dbReference type="Gene3D" id="3.40.30.10">
    <property type="entry name" value="Glutaredoxin"/>
    <property type="match status" value="1"/>
</dbReference>
<dbReference type="Pfam" id="PF13410">
    <property type="entry name" value="GST_C_2"/>
    <property type="match status" value="1"/>
</dbReference>
<dbReference type="InterPro" id="IPR040079">
    <property type="entry name" value="Glutathione_S-Trfase"/>
</dbReference>
<comment type="caution">
    <text evidence="4">The sequence shown here is derived from an EMBL/GenBank/DDBJ whole genome shotgun (WGS) entry which is preliminary data.</text>
</comment>
<dbReference type="Proteomes" id="UP001322138">
    <property type="component" value="Unassembled WGS sequence"/>
</dbReference>
<organism evidence="4 5">
    <name type="scientific">Podospora bellae-mahoneyi</name>
    <dbReference type="NCBI Taxonomy" id="2093777"/>
    <lineage>
        <taxon>Eukaryota</taxon>
        <taxon>Fungi</taxon>
        <taxon>Dikarya</taxon>
        <taxon>Ascomycota</taxon>
        <taxon>Pezizomycotina</taxon>
        <taxon>Sordariomycetes</taxon>
        <taxon>Sordariomycetidae</taxon>
        <taxon>Sordariales</taxon>
        <taxon>Podosporaceae</taxon>
        <taxon>Podospora</taxon>
    </lineage>
</organism>
<dbReference type="InterPro" id="IPR004045">
    <property type="entry name" value="Glutathione_S-Trfase_N"/>
</dbReference>
<dbReference type="PANTHER" id="PTHR44051:SF8">
    <property type="entry name" value="GLUTATHIONE S-TRANSFERASE GSTA"/>
    <property type="match status" value="1"/>
</dbReference>
<evidence type="ECO:0000313" key="5">
    <source>
        <dbReference type="Proteomes" id="UP001322138"/>
    </source>
</evidence>
<dbReference type="Pfam" id="PF13409">
    <property type="entry name" value="GST_N_2"/>
    <property type="match status" value="1"/>
</dbReference>
<dbReference type="GeneID" id="87896290"/>
<evidence type="ECO:0000313" key="4">
    <source>
        <dbReference type="EMBL" id="KAK4646464.1"/>
    </source>
</evidence>
<dbReference type="InterPro" id="IPR036282">
    <property type="entry name" value="Glutathione-S-Trfase_C_sf"/>
</dbReference>
<accession>A0ABR0FTU9</accession>